<reference evidence="2 3" key="1">
    <citation type="journal article" date="2022" name="Nat. Genet.">
        <title>Improved pea reference genome and pan-genome highlight genomic features and evolutionary characteristics.</title>
        <authorList>
            <person name="Yang T."/>
            <person name="Liu R."/>
            <person name="Luo Y."/>
            <person name="Hu S."/>
            <person name="Wang D."/>
            <person name="Wang C."/>
            <person name="Pandey M.K."/>
            <person name="Ge S."/>
            <person name="Xu Q."/>
            <person name="Li N."/>
            <person name="Li G."/>
            <person name="Huang Y."/>
            <person name="Saxena R.K."/>
            <person name="Ji Y."/>
            <person name="Li M."/>
            <person name="Yan X."/>
            <person name="He Y."/>
            <person name="Liu Y."/>
            <person name="Wang X."/>
            <person name="Xiang C."/>
            <person name="Varshney R.K."/>
            <person name="Ding H."/>
            <person name="Gao S."/>
            <person name="Zong X."/>
        </authorList>
    </citation>
    <scope>NUCLEOTIDE SEQUENCE [LARGE SCALE GENOMIC DNA]</scope>
    <source>
        <strain evidence="2 3">cv. Zhongwan 6</strain>
    </source>
</reference>
<feature type="compositionally biased region" description="Basic and acidic residues" evidence="1">
    <location>
        <begin position="48"/>
        <end position="58"/>
    </location>
</feature>
<dbReference type="EMBL" id="JAMSHJ010000004">
    <property type="protein sequence ID" value="KAI5415683.1"/>
    <property type="molecule type" value="Genomic_DNA"/>
</dbReference>
<feature type="region of interest" description="Disordered" evidence="1">
    <location>
        <begin position="1"/>
        <end position="79"/>
    </location>
</feature>
<proteinExistence type="predicted"/>
<evidence type="ECO:0000256" key="1">
    <source>
        <dbReference type="SAM" id="MobiDB-lite"/>
    </source>
</evidence>
<evidence type="ECO:0000313" key="2">
    <source>
        <dbReference type="EMBL" id="KAI5415683.1"/>
    </source>
</evidence>
<dbReference type="AlphaFoldDB" id="A0A9D4X8D9"/>
<organism evidence="2 3">
    <name type="scientific">Pisum sativum</name>
    <name type="common">Garden pea</name>
    <name type="synonym">Lathyrus oleraceus</name>
    <dbReference type="NCBI Taxonomy" id="3888"/>
    <lineage>
        <taxon>Eukaryota</taxon>
        <taxon>Viridiplantae</taxon>
        <taxon>Streptophyta</taxon>
        <taxon>Embryophyta</taxon>
        <taxon>Tracheophyta</taxon>
        <taxon>Spermatophyta</taxon>
        <taxon>Magnoliopsida</taxon>
        <taxon>eudicotyledons</taxon>
        <taxon>Gunneridae</taxon>
        <taxon>Pentapetalae</taxon>
        <taxon>rosids</taxon>
        <taxon>fabids</taxon>
        <taxon>Fabales</taxon>
        <taxon>Fabaceae</taxon>
        <taxon>Papilionoideae</taxon>
        <taxon>50 kb inversion clade</taxon>
        <taxon>NPAAA clade</taxon>
        <taxon>Hologalegina</taxon>
        <taxon>IRL clade</taxon>
        <taxon>Fabeae</taxon>
        <taxon>Lathyrus</taxon>
    </lineage>
</organism>
<keyword evidence="3" id="KW-1185">Reference proteome</keyword>
<dbReference type="Gramene" id="Psat04G0091800-T1">
    <property type="protein sequence ID" value="KAI5415683.1"/>
    <property type="gene ID" value="KIW84_040918"/>
</dbReference>
<gene>
    <name evidence="2" type="ORF">KIW84_040918</name>
</gene>
<name>A0A9D4X8D9_PEA</name>
<dbReference type="Proteomes" id="UP001058974">
    <property type="component" value="Chromosome 4"/>
</dbReference>
<protein>
    <submittedName>
        <fullName evidence="2">Uncharacterized protein</fullName>
    </submittedName>
</protein>
<evidence type="ECO:0000313" key="3">
    <source>
        <dbReference type="Proteomes" id="UP001058974"/>
    </source>
</evidence>
<accession>A0A9D4X8D9</accession>
<sequence>MILAEEGTTNPNGVAEDDVTTHPNVVAEEFTTGIDEDYVASEGSSFQNKKDQAEMVHDESEDSDHLYTPLRSDDENDRMRYPTCKSGQGMEFQIGMMFTNKEMIRDVVKDHAMEN</sequence>
<comment type="caution">
    <text evidence="2">The sequence shown here is derived from an EMBL/GenBank/DDBJ whole genome shotgun (WGS) entry which is preliminary data.</text>
</comment>